<dbReference type="InterPro" id="IPR004860">
    <property type="entry name" value="LAGLIDADG_dom"/>
</dbReference>
<gene>
    <name evidence="2" type="ORF">COV84_00855</name>
</gene>
<dbReference type="Pfam" id="PF00961">
    <property type="entry name" value="LAGLIDADG_1"/>
    <property type="match status" value="1"/>
</dbReference>
<evidence type="ECO:0000313" key="3">
    <source>
        <dbReference type="Proteomes" id="UP000229317"/>
    </source>
</evidence>
<sequence>MANKSNWLNKIPPSIGYYIAGFTDGEGSFNVSMRKGDGYRYGWQFCFSFCVSQKDEVILSLLKRYLNCGRLKQRRDGLWYYVVENQSSLFERITPFFNKFGFLSARMKKNFSVFKRILSIVQSGKHIEPDGIKEVVKLREELNEGRGRTRKYNQSDVCLDQESSETIC</sequence>
<dbReference type="PANTHER" id="PTHR36181">
    <property type="entry name" value="INTRON-ENCODED ENDONUCLEASE AI3-RELATED"/>
    <property type="match status" value="1"/>
</dbReference>
<dbReference type="AlphaFoldDB" id="A0A2H0KVQ5"/>
<dbReference type="Gene3D" id="3.10.28.10">
    <property type="entry name" value="Homing endonucleases"/>
    <property type="match status" value="1"/>
</dbReference>
<dbReference type="Proteomes" id="UP000229317">
    <property type="component" value="Unassembled WGS sequence"/>
</dbReference>
<dbReference type="InterPro" id="IPR027434">
    <property type="entry name" value="Homing_endonucl"/>
</dbReference>
<evidence type="ECO:0000313" key="2">
    <source>
        <dbReference type="EMBL" id="PIQ75504.1"/>
    </source>
</evidence>
<proteinExistence type="predicted"/>
<dbReference type="InterPro" id="IPR051289">
    <property type="entry name" value="LAGLIDADG_Endonuclease"/>
</dbReference>
<dbReference type="GO" id="GO:0004519">
    <property type="term" value="F:endonuclease activity"/>
    <property type="evidence" value="ECO:0007669"/>
    <property type="project" value="InterPro"/>
</dbReference>
<dbReference type="EMBL" id="PCVO01000013">
    <property type="protein sequence ID" value="PIQ75504.1"/>
    <property type="molecule type" value="Genomic_DNA"/>
</dbReference>
<accession>A0A2H0KVQ5</accession>
<evidence type="ECO:0000259" key="1">
    <source>
        <dbReference type="Pfam" id="PF00961"/>
    </source>
</evidence>
<dbReference type="SUPFAM" id="SSF55608">
    <property type="entry name" value="Homing endonucleases"/>
    <property type="match status" value="1"/>
</dbReference>
<organism evidence="2 3">
    <name type="scientific">Candidatus Portnoybacteria bacterium CG11_big_fil_rev_8_21_14_0_20_40_15</name>
    <dbReference type="NCBI Taxonomy" id="1974817"/>
    <lineage>
        <taxon>Bacteria</taxon>
        <taxon>Candidatus Portnoyibacteriota</taxon>
    </lineage>
</organism>
<reference evidence="2 3" key="1">
    <citation type="submission" date="2017-09" db="EMBL/GenBank/DDBJ databases">
        <title>Depth-based differentiation of microbial function through sediment-hosted aquifers and enrichment of novel symbionts in the deep terrestrial subsurface.</title>
        <authorList>
            <person name="Probst A.J."/>
            <person name="Ladd B."/>
            <person name="Jarett J.K."/>
            <person name="Geller-Mcgrath D.E."/>
            <person name="Sieber C.M."/>
            <person name="Emerson J.B."/>
            <person name="Anantharaman K."/>
            <person name="Thomas B.C."/>
            <person name="Malmstrom R."/>
            <person name="Stieglmeier M."/>
            <person name="Klingl A."/>
            <person name="Woyke T."/>
            <person name="Ryan C.M."/>
            <person name="Banfield J.F."/>
        </authorList>
    </citation>
    <scope>NUCLEOTIDE SEQUENCE [LARGE SCALE GENOMIC DNA]</scope>
    <source>
        <strain evidence="2">CG11_big_fil_rev_8_21_14_0_20_40_15</strain>
    </source>
</reference>
<dbReference type="PANTHER" id="PTHR36181:SF2">
    <property type="entry name" value="INTRON-ENCODED ENDONUCLEASE AI3-RELATED"/>
    <property type="match status" value="1"/>
</dbReference>
<comment type="caution">
    <text evidence="2">The sequence shown here is derived from an EMBL/GenBank/DDBJ whole genome shotgun (WGS) entry which is preliminary data.</text>
</comment>
<protein>
    <recommendedName>
        <fullName evidence="1">Homing endonuclease LAGLIDADG domain-containing protein</fullName>
    </recommendedName>
</protein>
<name>A0A2H0KVQ5_9BACT</name>
<feature type="domain" description="Homing endonuclease LAGLIDADG" evidence="1">
    <location>
        <begin position="19"/>
        <end position="115"/>
    </location>
</feature>